<gene>
    <name evidence="3" type="ORF">UG56_000245</name>
</gene>
<dbReference type="InterPro" id="IPR036291">
    <property type="entry name" value="NAD(P)-bd_dom_sf"/>
</dbReference>
<dbReference type="STRING" id="1844.UG56_000245"/>
<dbReference type="CDD" id="cd08253">
    <property type="entry name" value="zeta_crystallin"/>
    <property type="match status" value="1"/>
</dbReference>
<dbReference type="PANTHER" id="PTHR44154">
    <property type="entry name" value="QUINONE OXIDOREDUCTASE"/>
    <property type="match status" value="1"/>
</dbReference>
<reference evidence="3" key="1">
    <citation type="submission" date="2016-10" db="EMBL/GenBank/DDBJ databases">
        <title>Draft Genome Sequence of Nocardioides luteus Strain BAFB, an Alkane-Degrading Bacterium Isolated from JP-7 Polluted Soil.</title>
        <authorList>
            <person name="Brown L."/>
            <person name="Ruiz O.N."/>
            <person name="Gunasekera T."/>
        </authorList>
    </citation>
    <scope>NUCLEOTIDE SEQUENCE [LARGE SCALE GENOMIC DNA]</scope>
    <source>
        <strain evidence="3">BAFB</strain>
    </source>
</reference>
<dbReference type="SUPFAM" id="SSF51735">
    <property type="entry name" value="NAD(P)-binding Rossmann-fold domains"/>
    <property type="match status" value="1"/>
</dbReference>
<dbReference type="RefSeq" id="WP_045549723.1">
    <property type="nucleotide sequence ID" value="NZ_JZDQ02000001.1"/>
</dbReference>
<dbReference type="InterPro" id="IPR020843">
    <property type="entry name" value="ER"/>
</dbReference>
<dbReference type="Proteomes" id="UP000033772">
    <property type="component" value="Unassembled WGS sequence"/>
</dbReference>
<organism evidence="3 4">
    <name type="scientific">Nocardioides luteus</name>
    <dbReference type="NCBI Taxonomy" id="1844"/>
    <lineage>
        <taxon>Bacteria</taxon>
        <taxon>Bacillati</taxon>
        <taxon>Actinomycetota</taxon>
        <taxon>Actinomycetes</taxon>
        <taxon>Propionibacteriales</taxon>
        <taxon>Nocardioidaceae</taxon>
        <taxon>Nocardioides</taxon>
    </lineage>
</organism>
<keyword evidence="1" id="KW-0521">NADP</keyword>
<dbReference type="AlphaFoldDB" id="A0A1J4NB21"/>
<evidence type="ECO:0000313" key="4">
    <source>
        <dbReference type="Proteomes" id="UP000033772"/>
    </source>
</evidence>
<comment type="caution">
    <text evidence="3">The sequence shown here is derived from an EMBL/GenBank/DDBJ whole genome shotgun (WGS) entry which is preliminary data.</text>
</comment>
<dbReference type="Gene3D" id="3.40.50.720">
    <property type="entry name" value="NAD(P)-binding Rossmann-like Domain"/>
    <property type="match status" value="1"/>
</dbReference>
<dbReference type="Pfam" id="PF00107">
    <property type="entry name" value="ADH_zinc_N"/>
    <property type="match status" value="1"/>
</dbReference>
<dbReference type="SUPFAM" id="SSF50129">
    <property type="entry name" value="GroES-like"/>
    <property type="match status" value="1"/>
</dbReference>
<sequence length="336" mass="34725">MRAVVYSENGPSSAMRLTERPVPKPRAGEVLVRLVRAGVNPTDWKVRAGLSATLTTPEATPGQDGAGVIEAIGEGVSTHVVGQQVWLFMAQHGQPWGTAAEYVTVPAHKAVELPAGASYDLGASLGVPAMTAHRALTSGAVERVAAGSFDGLTILVHGGAGAVGNAAIQLAVWAGARVITTVSSAEKAALAKAAGAHHIVNYREGDPAAEIREIAPDGVDQIVEVAPAVNNDLDRAVVANRGTIAIYANNGGDELTMPLRATFSLNLRYQFIQLYGVEERQIRAAADDVTAAVAAGALRVGAEAGVPLHHYRLEETAAAHDAVEAGAVGKVLIDLE</sequence>
<dbReference type="InterPro" id="IPR051603">
    <property type="entry name" value="Zinc-ADH_QOR/CCCR"/>
</dbReference>
<dbReference type="Pfam" id="PF08240">
    <property type="entry name" value="ADH_N"/>
    <property type="match status" value="1"/>
</dbReference>
<accession>A0A1J4NB21</accession>
<evidence type="ECO:0000313" key="3">
    <source>
        <dbReference type="EMBL" id="OIJ28698.1"/>
    </source>
</evidence>
<dbReference type="Gene3D" id="3.90.180.10">
    <property type="entry name" value="Medium-chain alcohol dehydrogenases, catalytic domain"/>
    <property type="match status" value="1"/>
</dbReference>
<evidence type="ECO:0000256" key="1">
    <source>
        <dbReference type="ARBA" id="ARBA00022857"/>
    </source>
</evidence>
<evidence type="ECO:0000259" key="2">
    <source>
        <dbReference type="SMART" id="SM00829"/>
    </source>
</evidence>
<dbReference type="OrthoDB" id="7355832at2"/>
<dbReference type="InterPro" id="IPR011032">
    <property type="entry name" value="GroES-like_sf"/>
</dbReference>
<dbReference type="InterPro" id="IPR013149">
    <property type="entry name" value="ADH-like_C"/>
</dbReference>
<dbReference type="InterPro" id="IPR013154">
    <property type="entry name" value="ADH-like_N"/>
</dbReference>
<dbReference type="EMBL" id="JZDQ02000001">
    <property type="protein sequence ID" value="OIJ28698.1"/>
    <property type="molecule type" value="Genomic_DNA"/>
</dbReference>
<name>A0A1J4NB21_9ACTN</name>
<dbReference type="PANTHER" id="PTHR44154:SF1">
    <property type="entry name" value="QUINONE OXIDOREDUCTASE"/>
    <property type="match status" value="1"/>
</dbReference>
<keyword evidence="4" id="KW-1185">Reference proteome</keyword>
<feature type="domain" description="Enoyl reductase (ER)" evidence="2">
    <location>
        <begin position="10"/>
        <end position="333"/>
    </location>
</feature>
<dbReference type="GO" id="GO:0016491">
    <property type="term" value="F:oxidoreductase activity"/>
    <property type="evidence" value="ECO:0007669"/>
    <property type="project" value="InterPro"/>
</dbReference>
<dbReference type="SMART" id="SM00829">
    <property type="entry name" value="PKS_ER"/>
    <property type="match status" value="1"/>
</dbReference>
<proteinExistence type="predicted"/>
<protein>
    <submittedName>
        <fullName evidence="3">NADPH:quinone reductase</fullName>
    </submittedName>
</protein>